<feature type="transmembrane region" description="Helical" evidence="8">
    <location>
        <begin position="23"/>
        <end position="41"/>
    </location>
</feature>
<organism evidence="9 10">
    <name type="scientific">Micractinium conductrix</name>
    <dbReference type="NCBI Taxonomy" id="554055"/>
    <lineage>
        <taxon>Eukaryota</taxon>
        <taxon>Viridiplantae</taxon>
        <taxon>Chlorophyta</taxon>
        <taxon>core chlorophytes</taxon>
        <taxon>Trebouxiophyceae</taxon>
        <taxon>Chlorellales</taxon>
        <taxon>Chlorellaceae</taxon>
        <taxon>Chlorella clade</taxon>
        <taxon>Micractinium</taxon>
    </lineage>
</organism>
<dbReference type="PIRSF" id="PIRSF016379">
    <property type="entry name" value="ENT"/>
    <property type="match status" value="1"/>
</dbReference>
<feature type="transmembrane region" description="Helical" evidence="8">
    <location>
        <begin position="495"/>
        <end position="515"/>
    </location>
</feature>
<keyword evidence="3" id="KW-0813">Transport</keyword>
<feature type="transmembrane region" description="Helical" evidence="8">
    <location>
        <begin position="187"/>
        <end position="208"/>
    </location>
</feature>
<dbReference type="AlphaFoldDB" id="A0A2P6VNJ5"/>
<dbReference type="PANTHER" id="PTHR10332">
    <property type="entry name" value="EQUILIBRATIVE NUCLEOSIDE TRANSPORTER"/>
    <property type="match status" value="1"/>
</dbReference>
<feature type="compositionally biased region" description="Gly residues" evidence="7">
    <location>
        <begin position="296"/>
        <end position="306"/>
    </location>
</feature>
<dbReference type="Pfam" id="PF01733">
    <property type="entry name" value="Nucleoside_tran"/>
    <property type="match status" value="2"/>
</dbReference>
<feature type="region of interest" description="Disordered" evidence="7">
    <location>
        <begin position="283"/>
        <end position="306"/>
    </location>
</feature>
<keyword evidence="10" id="KW-1185">Reference proteome</keyword>
<keyword evidence="5 8" id="KW-1133">Transmembrane helix</keyword>
<feature type="transmembrane region" description="Helical" evidence="8">
    <location>
        <begin position="61"/>
        <end position="78"/>
    </location>
</feature>
<comment type="caution">
    <text evidence="9">The sequence shown here is derived from an EMBL/GenBank/DDBJ whole genome shotgun (WGS) entry which is preliminary data.</text>
</comment>
<feature type="transmembrane region" description="Helical" evidence="8">
    <location>
        <begin position="116"/>
        <end position="140"/>
    </location>
</feature>
<feature type="transmembrane region" description="Helical" evidence="8">
    <location>
        <begin position="430"/>
        <end position="449"/>
    </location>
</feature>
<evidence type="ECO:0000256" key="5">
    <source>
        <dbReference type="ARBA" id="ARBA00022989"/>
    </source>
</evidence>
<comment type="subcellular location">
    <subcellularLocation>
        <location evidence="1">Membrane</location>
        <topology evidence="1">Multi-pass membrane protein</topology>
    </subcellularLocation>
</comment>
<evidence type="ECO:0000256" key="7">
    <source>
        <dbReference type="SAM" id="MobiDB-lite"/>
    </source>
</evidence>
<feature type="region of interest" description="Disordered" evidence="7">
    <location>
        <begin position="240"/>
        <end position="259"/>
    </location>
</feature>
<evidence type="ECO:0000256" key="8">
    <source>
        <dbReference type="SAM" id="Phobius"/>
    </source>
</evidence>
<evidence type="ECO:0000256" key="1">
    <source>
        <dbReference type="ARBA" id="ARBA00004141"/>
    </source>
</evidence>
<feature type="transmembrane region" description="Helical" evidence="8">
    <location>
        <begin position="90"/>
        <end position="110"/>
    </location>
</feature>
<evidence type="ECO:0000313" key="9">
    <source>
        <dbReference type="EMBL" id="PSC75682.1"/>
    </source>
</evidence>
<dbReference type="PANTHER" id="PTHR10332:SF10">
    <property type="entry name" value="EQUILIBRATIVE NUCLEOSIDE TRANSPORTER 4"/>
    <property type="match status" value="1"/>
</dbReference>
<dbReference type="InterPro" id="IPR002259">
    <property type="entry name" value="Eqnu_transpt"/>
</dbReference>
<dbReference type="OrthoDB" id="1856718at2759"/>
<name>A0A2P6VNJ5_9CHLO</name>
<feature type="transmembrane region" description="Helical" evidence="8">
    <location>
        <begin position="363"/>
        <end position="386"/>
    </location>
</feature>
<keyword evidence="4 8" id="KW-0812">Transmembrane</keyword>
<evidence type="ECO:0000256" key="2">
    <source>
        <dbReference type="ARBA" id="ARBA00007965"/>
    </source>
</evidence>
<feature type="transmembrane region" description="Helical" evidence="8">
    <location>
        <begin position="398"/>
        <end position="418"/>
    </location>
</feature>
<evidence type="ECO:0000256" key="6">
    <source>
        <dbReference type="ARBA" id="ARBA00023136"/>
    </source>
</evidence>
<evidence type="ECO:0000256" key="3">
    <source>
        <dbReference type="ARBA" id="ARBA00022448"/>
    </source>
</evidence>
<gene>
    <name evidence="9" type="ORF">C2E20_1413</name>
</gene>
<dbReference type="EMBL" id="LHPF02000002">
    <property type="protein sequence ID" value="PSC75682.1"/>
    <property type="molecule type" value="Genomic_DNA"/>
</dbReference>
<reference evidence="9 10" key="1">
    <citation type="journal article" date="2018" name="Plant J.">
        <title>Genome sequences of Chlorella sorokiniana UTEX 1602 and Micractinium conductrix SAG 241.80: implications to maltose excretion by a green alga.</title>
        <authorList>
            <person name="Arriola M.B."/>
            <person name="Velmurugan N."/>
            <person name="Zhang Y."/>
            <person name="Plunkett M.H."/>
            <person name="Hondzo H."/>
            <person name="Barney B.M."/>
        </authorList>
    </citation>
    <scope>NUCLEOTIDE SEQUENCE [LARGE SCALE GENOMIC DNA]</scope>
    <source>
        <strain evidence="9 10">SAG 241.80</strain>
    </source>
</reference>
<evidence type="ECO:0000256" key="4">
    <source>
        <dbReference type="ARBA" id="ARBA00022692"/>
    </source>
</evidence>
<feature type="transmembrane region" description="Helical" evidence="8">
    <location>
        <begin position="152"/>
        <end position="175"/>
    </location>
</feature>
<comment type="similarity">
    <text evidence="2">Belongs to the SLC29A/ENT transporter (TC 2.A.57) family.</text>
</comment>
<sequence length="516" mass="52637">MGGGATGSISTSGGSSWRGGMDWAYASYVLLGCATLAPWNALITAADYWEARYPGKHTDRLATISYLPVNLVVIAAMVRCHAVVRPRLRIMSGLLGYTLAISAVPLLDLLPASNATLAAVLLLVAACGACDGFAQGALFGEAALLPPRFTQALVTGTAVSGVAISLLRVVTKAMLPGTEAGLRASANIYFSIAALLCGGATLLYAQVLPRLPSVQRYRRQALEAALRGDEAATAVSVAADGDHSGSVGSDGGSTPVSPWKQQQAGARMQAWAPSRSSLDVELSYEDHPSNGWAGEQRGGGAPLRQLGGGEESAAQALLPGGQRAASDCWQGAAAAGTADGGAAAAAAAGTSGGQHTAYSVFKLIWRLAVANALIYVITLSIFPGVLAEDVHSAELGSWYPVALLAAFNLADCAGKVTPGLPALRLRSPRAILCTVAARVLFIPAFYLAATLGGGPAVIGPLTVLLGLSNGYLTSCSMIEAPLRVPPAAADLAGNTMVLFLILGLCLGAAASFLWLL</sequence>
<proteinExistence type="inferred from homology"/>
<dbReference type="Proteomes" id="UP000239649">
    <property type="component" value="Unassembled WGS sequence"/>
</dbReference>
<protein>
    <submittedName>
        <fullName evidence="9">Equilibrative nucleoside transporter 4</fullName>
    </submittedName>
</protein>
<accession>A0A2P6VNJ5</accession>
<dbReference type="GO" id="GO:0005337">
    <property type="term" value="F:nucleoside transmembrane transporter activity"/>
    <property type="evidence" value="ECO:0007669"/>
    <property type="project" value="InterPro"/>
</dbReference>
<keyword evidence="6 8" id="KW-0472">Membrane</keyword>
<evidence type="ECO:0000313" key="10">
    <source>
        <dbReference type="Proteomes" id="UP000239649"/>
    </source>
</evidence>
<dbReference type="GO" id="GO:0005886">
    <property type="term" value="C:plasma membrane"/>
    <property type="evidence" value="ECO:0007669"/>
    <property type="project" value="TreeGrafter"/>
</dbReference>